<dbReference type="PANTHER" id="PTHR47359">
    <property type="entry name" value="PEPTIDOGLYCAN DL-ENDOPEPTIDASE CWLO"/>
    <property type="match status" value="1"/>
</dbReference>
<reference evidence="6 7" key="1">
    <citation type="submission" date="2019-04" db="EMBL/GenBank/DDBJ databases">
        <title>Draft genome sequences of Streptomyces avermitilis ATCC 31267.</title>
        <authorList>
            <person name="Komaki H."/>
            <person name="Tamura T."/>
            <person name="Hosoyama A."/>
        </authorList>
    </citation>
    <scope>NUCLEOTIDE SEQUENCE [LARGE SCALE GENOMIC DNA]</scope>
    <source>
        <strain evidence="6 7">ATCC 31267</strain>
    </source>
</reference>
<name>A0A4D4MUK4_STRAX</name>
<dbReference type="PANTHER" id="PTHR47359:SF3">
    <property type="entry name" value="NLP_P60 DOMAIN-CONTAINING PROTEIN-RELATED"/>
    <property type="match status" value="1"/>
</dbReference>
<organism evidence="6 7">
    <name type="scientific">Streptomyces avermitilis</name>
    <dbReference type="NCBI Taxonomy" id="33903"/>
    <lineage>
        <taxon>Bacteria</taxon>
        <taxon>Bacillati</taxon>
        <taxon>Actinomycetota</taxon>
        <taxon>Actinomycetes</taxon>
        <taxon>Kitasatosporales</taxon>
        <taxon>Streptomycetaceae</taxon>
        <taxon>Streptomyces</taxon>
    </lineage>
</organism>
<keyword evidence="3" id="KW-0378">Hydrolase</keyword>
<dbReference type="GO" id="GO:0008234">
    <property type="term" value="F:cysteine-type peptidase activity"/>
    <property type="evidence" value="ECO:0007669"/>
    <property type="project" value="UniProtKB-KW"/>
</dbReference>
<dbReference type="AlphaFoldDB" id="A0A4D4MUK4"/>
<dbReference type="Gene3D" id="3.90.1720.10">
    <property type="entry name" value="endopeptidase domain like (from Nostoc punctiforme)"/>
    <property type="match status" value="1"/>
</dbReference>
<accession>A0A4D4MUK4</accession>
<keyword evidence="2" id="KW-0645">Protease</keyword>
<evidence type="ECO:0000259" key="5">
    <source>
        <dbReference type="PROSITE" id="PS51935"/>
    </source>
</evidence>
<keyword evidence="4" id="KW-0788">Thiol protease</keyword>
<dbReference type="PROSITE" id="PS51935">
    <property type="entry name" value="NLPC_P60"/>
    <property type="match status" value="1"/>
</dbReference>
<dbReference type="SUPFAM" id="SSF54001">
    <property type="entry name" value="Cysteine proteinases"/>
    <property type="match status" value="1"/>
</dbReference>
<dbReference type="EMBL" id="BJHY01000001">
    <property type="protein sequence ID" value="GDY75838.1"/>
    <property type="molecule type" value="Genomic_DNA"/>
</dbReference>
<feature type="domain" description="NlpC/P60" evidence="5">
    <location>
        <begin position="1"/>
        <end position="98"/>
    </location>
</feature>
<evidence type="ECO:0000313" key="6">
    <source>
        <dbReference type="EMBL" id="GDY75838.1"/>
    </source>
</evidence>
<dbReference type="Proteomes" id="UP000299211">
    <property type="component" value="Unassembled WGS sequence"/>
</dbReference>
<evidence type="ECO:0000256" key="1">
    <source>
        <dbReference type="ARBA" id="ARBA00007074"/>
    </source>
</evidence>
<evidence type="ECO:0000313" key="7">
    <source>
        <dbReference type="Proteomes" id="UP000299211"/>
    </source>
</evidence>
<gene>
    <name evidence="6" type="ORF">SAV31267_053230</name>
</gene>
<evidence type="ECO:0000256" key="3">
    <source>
        <dbReference type="ARBA" id="ARBA00022801"/>
    </source>
</evidence>
<dbReference type="InterPro" id="IPR038765">
    <property type="entry name" value="Papain-like_cys_pep_sf"/>
</dbReference>
<protein>
    <recommendedName>
        <fullName evidence="5">NlpC/P60 domain-containing protein</fullName>
    </recommendedName>
</protein>
<dbReference type="GO" id="GO:0006508">
    <property type="term" value="P:proteolysis"/>
    <property type="evidence" value="ECO:0007669"/>
    <property type="project" value="UniProtKB-KW"/>
</dbReference>
<comment type="similarity">
    <text evidence="1">Belongs to the peptidase C40 family.</text>
</comment>
<proteinExistence type="inferred from homology"/>
<dbReference type="InterPro" id="IPR000064">
    <property type="entry name" value="NLP_P60_dom"/>
</dbReference>
<evidence type="ECO:0000256" key="2">
    <source>
        <dbReference type="ARBA" id="ARBA00022670"/>
    </source>
</evidence>
<evidence type="ECO:0000256" key="4">
    <source>
        <dbReference type="ARBA" id="ARBA00022807"/>
    </source>
</evidence>
<dbReference type="InterPro" id="IPR051794">
    <property type="entry name" value="PG_Endopeptidase_C40"/>
</dbReference>
<comment type="caution">
    <text evidence="6">The sequence shown here is derived from an EMBL/GenBank/DDBJ whole genome shotgun (WGS) entry which is preliminary data.</text>
</comment>
<sequence>MGGRGPEDVRLLGLTSQAWAAAGNGIPRTSQEQWKQLRHIDVKDMRPGDLVIYFDDASHVGMYVGDGAIVHAPRPGRTVTITGAGTMPILGVVRPDAG</sequence>
<dbReference type="Pfam" id="PF00877">
    <property type="entry name" value="NLPC_P60"/>
    <property type="match status" value="1"/>
</dbReference>